<dbReference type="EMBL" id="LGUC01000001">
    <property type="protein sequence ID" value="KPN32202.1"/>
    <property type="molecule type" value="Genomic_DNA"/>
</dbReference>
<dbReference type="RefSeq" id="WP_144427223.1">
    <property type="nucleotide sequence ID" value="NZ_LGUC01000001.1"/>
</dbReference>
<name>A0A0P7GS33_9EURY</name>
<dbReference type="PATRIC" id="fig|699431.3.peg.3026"/>
<dbReference type="AlphaFoldDB" id="A0A0P7GS33"/>
<reference evidence="2" key="1">
    <citation type="submission" date="2013-11" db="EMBL/GenBank/DDBJ databases">
        <authorList>
            <person name="Hoang H.T."/>
            <person name="Killian M.L."/>
            <person name="Madson D.M."/>
            <person name="Arruda P.H.E."/>
            <person name="Sun D."/>
            <person name="Schwartz K.J."/>
            <person name="Yoon K."/>
        </authorList>
    </citation>
    <scope>NUCLEOTIDE SEQUENCE [LARGE SCALE GENOMIC DNA]</scope>
    <source>
        <strain evidence="2">CDK2</strain>
    </source>
</reference>
<dbReference type="OrthoDB" id="132743at2157"/>
<evidence type="ECO:0000313" key="2">
    <source>
        <dbReference type="Proteomes" id="UP000050535"/>
    </source>
</evidence>
<dbReference type="PROSITE" id="PS51318">
    <property type="entry name" value="TAT"/>
    <property type="match status" value="1"/>
</dbReference>
<dbReference type="PROSITE" id="PS51257">
    <property type="entry name" value="PROKAR_LIPOPROTEIN"/>
    <property type="match status" value="1"/>
</dbReference>
<sequence>MRMDPRPHRRRFLAALGGGVTLGLAGCLGTPGANFASYSTVGDSVDGLDYEAVLDRARSAGYGVEAPFYVNGHERIGRPLGVAALTEQFGADARILHVQFQYSETKSLEARFTGAEAPQLSAVDDELGFEQPFRPVNLPPDDWLREQISLLFPAADPDALVVDLETEASRTDDSLVSIGVDAEPDVAATHTAFADRATETTVPETQGDGWINLGFSENGTAFGSFAVVVPSAEITTRDSGHRYEIKLDSAGGFRLQVRLSAGEELPESEYRGVFREMFENVGLPAERVDEYEFEYSPSIW</sequence>
<keyword evidence="2" id="KW-1185">Reference proteome</keyword>
<proteinExistence type="predicted"/>
<accession>A0A0P7GS33</accession>
<gene>
    <name evidence="1" type="ORF">SY89_02966</name>
</gene>
<dbReference type="Proteomes" id="UP000050535">
    <property type="component" value="Unassembled WGS sequence"/>
</dbReference>
<evidence type="ECO:0000313" key="1">
    <source>
        <dbReference type="EMBL" id="KPN32202.1"/>
    </source>
</evidence>
<organism evidence="1 2">
    <name type="scientific">Halolamina pelagica</name>
    <dbReference type="NCBI Taxonomy" id="699431"/>
    <lineage>
        <taxon>Archaea</taxon>
        <taxon>Methanobacteriati</taxon>
        <taxon>Methanobacteriota</taxon>
        <taxon>Stenosarchaea group</taxon>
        <taxon>Halobacteria</taxon>
        <taxon>Halobacteriales</taxon>
        <taxon>Haloferacaceae</taxon>
    </lineage>
</organism>
<comment type="caution">
    <text evidence="1">The sequence shown here is derived from an EMBL/GenBank/DDBJ whole genome shotgun (WGS) entry which is preliminary data.</text>
</comment>
<dbReference type="InterPro" id="IPR006311">
    <property type="entry name" value="TAT_signal"/>
</dbReference>
<protein>
    <submittedName>
        <fullName evidence="1">Uncharacterized protein</fullName>
    </submittedName>
</protein>